<feature type="domain" description="TonB-dependent receptor plug" evidence="10">
    <location>
        <begin position="28"/>
        <end position="109"/>
    </location>
</feature>
<dbReference type="InterPro" id="IPR012910">
    <property type="entry name" value="Plug_dom"/>
</dbReference>
<protein>
    <recommendedName>
        <fullName evidence="10">TonB-dependent receptor plug domain-containing protein</fullName>
    </recommendedName>
</protein>
<dbReference type="SUPFAM" id="SSF56935">
    <property type="entry name" value="Porins"/>
    <property type="match status" value="1"/>
</dbReference>
<evidence type="ECO:0000256" key="8">
    <source>
        <dbReference type="PROSITE-ProRule" id="PRU01360"/>
    </source>
</evidence>
<reference evidence="11" key="1">
    <citation type="journal article" date="2020" name="mSystems">
        <title>Genome- and Community-Level Interaction Insights into Carbon Utilization and Element Cycling Functions of Hydrothermarchaeota in Hydrothermal Sediment.</title>
        <authorList>
            <person name="Zhou Z."/>
            <person name="Liu Y."/>
            <person name="Xu W."/>
            <person name="Pan J."/>
            <person name="Luo Z.H."/>
            <person name="Li M."/>
        </authorList>
    </citation>
    <scope>NUCLEOTIDE SEQUENCE [LARGE SCALE GENOMIC DNA]</scope>
    <source>
        <strain evidence="11">SpSt-774</strain>
    </source>
</reference>
<dbReference type="EMBL" id="DTGZ01000038">
    <property type="protein sequence ID" value="HGV97046.1"/>
    <property type="molecule type" value="Genomic_DNA"/>
</dbReference>
<keyword evidence="2 8" id="KW-0813">Transport</keyword>
<evidence type="ECO:0000256" key="3">
    <source>
        <dbReference type="ARBA" id="ARBA00022452"/>
    </source>
</evidence>
<gene>
    <name evidence="11" type="ORF">ENV60_01970</name>
</gene>
<dbReference type="InterPro" id="IPR018247">
    <property type="entry name" value="EF_Hand_1_Ca_BS"/>
</dbReference>
<feature type="chain" id="PRO_5028005146" description="TonB-dependent receptor plug domain-containing protein" evidence="9">
    <location>
        <begin position="19"/>
        <end position="794"/>
    </location>
</feature>
<dbReference type="PANTHER" id="PTHR30069:SF29">
    <property type="entry name" value="HEMOGLOBIN AND HEMOGLOBIN-HAPTOGLOBIN-BINDING PROTEIN 1-RELATED"/>
    <property type="match status" value="1"/>
</dbReference>
<comment type="subcellular location">
    <subcellularLocation>
        <location evidence="1 8">Cell outer membrane</location>
        <topology evidence="1 8">Multi-pass membrane protein</topology>
    </subcellularLocation>
</comment>
<dbReference type="InterPro" id="IPR037066">
    <property type="entry name" value="Plug_dom_sf"/>
</dbReference>
<accession>A0A7C4TBG9</accession>
<proteinExistence type="inferred from homology"/>
<dbReference type="InterPro" id="IPR036942">
    <property type="entry name" value="Beta-barrel_TonB_sf"/>
</dbReference>
<dbReference type="GO" id="GO:0009279">
    <property type="term" value="C:cell outer membrane"/>
    <property type="evidence" value="ECO:0007669"/>
    <property type="project" value="UniProtKB-SubCell"/>
</dbReference>
<dbReference type="PROSITE" id="PS52016">
    <property type="entry name" value="TONB_DEPENDENT_REC_3"/>
    <property type="match status" value="1"/>
</dbReference>
<dbReference type="GO" id="GO:0015344">
    <property type="term" value="F:siderophore uptake transmembrane transporter activity"/>
    <property type="evidence" value="ECO:0007669"/>
    <property type="project" value="TreeGrafter"/>
</dbReference>
<evidence type="ECO:0000256" key="9">
    <source>
        <dbReference type="SAM" id="SignalP"/>
    </source>
</evidence>
<keyword evidence="6 8" id="KW-0472">Membrane</keyword>
<organism evidence="11">
    <name type="scientific">candidate division WOR-3 bacterium</name>
    <dbReference type="NCBI Taxonomy" id="2052148"/>
    <lineage>
        <taxon>Bacteria</taxon>
        <taxon>Bacteria division WOR-3</taxon>
    </lineage>
</organism>
<evidence type="ECO:0000313" key="11">
    <source>
        <dbReference type="EMBL" id="HGV97046.1"/>
    </source>
</evidence>
<dbReference type="PROSITE" id="PS00018">
    <property type="entry name" value="EF_HAND_1"/>
    <property type="match status" value="1"/>
</dbReference>
<evidence type="ECO:0000259" key="10">
    <source>
        <dbReference type="Pfam" id="PF07715"/>
    </source>
</evidence>
<sequence length="794" mass="92910">MAYNILYALLLFLSFVQSQDFDLYTDSYTLTADDMENLPVVDLDELLMLVPGINRDYNTLHFRGSTGMTEVAYYLDGIPIKNPDQINLSMIDKISIQKSGFSAEYGTGFSGIIFIKTKRQQRSALVSYLTDEIFTTDRLNYGFNQYNIHNQWCINKNLGYIFSGTYLFTDDHYSGLYKVSAPKNCYNGLVNIYYQLGDKGNISVMGYAFRNQFMIWHPNIVGGNGYKYFDQRPMNREKSQSIMAKWEIPLGNKTISSVRFIKINFDSVFGNRDYEWEEKNGYKWYNDYHLKGEHLINYLKKDALSVREILVDSLSRYHNEIDKNSAGTLRHNPYAITGLFYINGDYPAWCYYNTVSNQFLLQLRHSITNQNEFKCGIEYKWQKTKYYDNTLPWYSGTFWNYENLKPHNISGYLEDQWLTNRIGICAGLRYSYIDYGFYQPLIVPQSGSDTITTLKKNFFSPRLGIVLPVSKPLNIFFNGGEYYYEPAEYSGSPEPERTRLFEIGFKWNPEPDFAFNLSLYQKYLYDFLIQKIENYYGYYWPPYYFYSYTQIERADVNGIELCLEKSIFAVISSGISYHLQFANQMPVYRYDYYYNYYPDIDPITTEPVNLENRYYPLNYDCRNNLKAYLTLRIEEFYLTLLNNSTISFFLSSYAGLPYTPEDLKGNPLADMNSARMPGYSNLDLKYQKYSKISSAKLIFTCLINNLFNTKQIIYVYPTTGRPDDHGDPEPPISQFGGLSITSAYYSPQADLDHNGVITPIEMRDEYVRALKDYYANPLHYNNSFRIRFGIGLEI</sequence>
<evidence type="ECO:0000256" key="7">
    <source>
        <dbReference type="ARBA" id="ARBA00023237"/>
    </source>
</evidence>
<comment type="similarity">
    <text evidence="8">Belongs to the TonB-dependent receptor family.</text>
</comment>
<dbReference type="GO" id="GO:0044718">
    <property type="term" value="P:siderophore transmembrane transport"/>
    <property type="evidence" value="ECO:0007669"/>
    <property type="project" value="TreeGrafter"/>
</dbReference>
<name>A0A7C4TBG9_UNCW3</name>
<dbReference type="Gene3D" id="2.40.170.20">
    <property type="entry name" value="TonB-dependent receptor, beta-barrel domain"/>
    <property type="match status" value="1"/>
</dbReference>
<dbReference type="AlphaFoldDB" id="A0A7C4TBG9"/>
<dbReference type="Gene3D" id="2.170.130.10">
    <property type="entry name" value="TonB-dependent receptor, plug domain"/>
    <property type="match status" value="1"/>
</dbReference>
<dbReference type="PANTHER" id="PTHR30069">
    <property type="entry name" value="TONB-DEPENDENT OUTER MEMBRANE RECEPTOR"/>
    <property type="match status" value="1"/>
</dbReference>
<evidence type="ECO:0000256" key="1">
    <source>
        <dbReference type="ARBA" id="ARBA00004571"/>
    </source>
</evidence>
<evidence type="ECO:0000256" key="2">
    <source>
        <dbReference type="ARBA" id="ARBA00022448"/>
    </source>
</evidence>
<dbReference type="Pfam" id="PF07715">
    <property type="entry name" value="Plug"/>
    <property type="match status" value="1"/>
</dbReference>
<evidence type="ECO:0000256" key="5">
    <source>
        <dbReference type="ARBA" id="ARBA00022729"/>
    </source>
</evidence>
<feature type="signal peptide" evidence="9">
    <location>
        <begin position="1"/>
        <end position="18"/>
    </location>
</feature>
<keyword evidence="3 8" id="KW-1134">Transmembrane beta strand</keyword>
<dbReference type="InterPro" id="IPR039426">
    <property type="entry name" value="TonB-dep_rcpt-like"/>
</dbReference>
<keyword evidence="7 8" id="KW-0998">Cell outer membrane</keyword>
<keyword evidence="4 8" id="KW-0812">Transmembrane</keyword>
<evidence type="ECO:0000256" key="4">
    <source>
        <dbReference type="ARBA" id="ARBA00022692"/>
    </source>
</evidence>
<keyword evidence="5 9" id="KW-0732">Signal</keyword>
<evidence type="ECO:0000256" key="6">
    <source>
        <dbReference type="ARBA" id="ARBA00023136"/>
    </source>
</evidence>
<comment type="caution">
    <text evidence="11">The sequence shown here is derived from an EMBL/GenBank/DDBJ whole genome shotgun (WGS) entry which is preliminary data.</text>
</comment>